<sequence>MADTFLTTKQNAGQHLRNLFADGELAPESVVEDSFWATQQLRGYLVKGFALAADTWRGAVLLR</sequence>
<dbReference type="RefSeq" id="WP_126604867.1">
    <property type="nucleotide sequence ID" value="NZ_AP018795.1"/>
</dbReference>
<name>A0A2Z6IIB0_ACIFI</name>
<accession>A0A2Z6IIB0</accession>
<dbReference type="EMBL" id="AP018795">
    <property type="protein sequence ID" value="BBF65440.1"/>
    <property type="molecule type" value="Genomic_DNA"/>
</dbReference>
<evidence type="ECO:0000313" key="1">
    <source>
        <dbReference type="EMBL" id="BBF65440.1"/>
    </source>
</evidence>
<dbReference type="Proteomes" id="UP000280188">
    <property type="component" value="Chromosome"/>
</dbReference>
<reference evidence="1 2" key="1">
    <citation type="journal article" date="2018" name="Microbiol. Resour. Announc.">
        <title>Complete Genome Sequence of Acidithiobacillus ferridurans JCM 18981.</title>
        <authorList>
            <person name="Miyauchi T."/>
            <person name="Kouzuma A."/>
            <person name="Abe T."/>
            <person name="Watanabe K."/>
        </authorList>
    </citation>
    <scope>NUCLEOTIDE SEQUENCE [LARGE SCALE GENOMIC DNA]</scope>
    <source>
        <strain evidence="2">ATCC 33020 / DSM 29468 / JCM 18981 / 11Fe</strain>
    </source>
</reference>
<gene>
    <name evidence="1" type="ORF">AFERRID_16580</name>
</gene>
<dbReference type="AlphaFoldDB" id="A0A2Z6IIB0"/>
<organism evidence="1 2">
    <name type="scientific">Acidithiobacillus ferridurans</name>
    <dbReference type="NCBI Taxonomy" id="1232575"/>
    <lineage>
        <taxon>Bacteria</taxon>
        <taxon>Pseudomonadati</taxon>
        <taxon>Pseudomonadota</taxon>
        <taxon>Acidithiobacillia</taxon>
        <taxon>Acidithiobacillales</taxon>
        <taxon>Acidithiobacillaceae</taxon>
        <taxon>Acidithiobacillus</taxon>
    </lineage>
</organism>
<keyword evidence="2" id="KW-1185">Reference proteome</keyword>
<evidence type="ECO:0000313" key="2">
    <source>
        <dbReference type="Proteomes" id="UP000280188"/>
    </source>
</evidence>
<proteinExistence type="predicted"/>
<protein>
    <submittedName>
        <fullName evidence="1">Uncharacterized protein</fullName>
    </submittedName>
</protein>
<dbReference type="KEGG" id="afj:AFERRID_16580"/>